<protein>
    <recommendedName>
        <fullName evidence="3">Transglutaminase-like domain-containing protein</fullName>
    </recommendedName>
</protein>
<dbReference type="InterPro" id="IPR038765">
    <property type="entry name" value="Papain-like_cys_pep_sf"/>
</dbReference>
<organism evidence="1 2">
    <name type="scientific">Metabacillus fastidiosus</name>
    <dbReference type="NCBI Taxonomy" id="1458"/>
    <lineage>
        <taxon>Bacteria</taxon>
        <taxon>Bacillati</taxon>
        <taxon>Bacillota</taxon>
        <taxon>Bacilli</taxon>
        <taxon>Bacillales</taxon>
        <taxon>Bacillaceae</taxon>
        <taxon>Metabacillus</taxon>
    </lineage>
</organism>
<dbReference type="SUPFAM" id="SSF54001">
    <property type="entry name" value="Cysteine proteinases"/>
    <property type="match status" value="1"/>
</dbReference>
<comment type="caution">
    <text evidence="1">The sequence shown here is derived from an EMBL/GenBank/DDBJ whole genome shotgun (WGS) entry which is preliminary data.</text>
</comment>
<evidence type="ECO:0008006" key="3">
    <source>
        <dbReference type="Google" id="ProtNLM"/>
    </source>
</evidence>
<dbReference type="EMBL" id="JARTFS010000002">
    <property type="protein sequence ID" value="MED4400345.1"/>
    <property type="molecule type" value="Genomic_DNA"/>
</dbReference>
<sequence>MKSKKKYIPIAITLGLVTSNFSPVYAVKNIPSKILKKAKTAEYNKYEKIAIKTIPIERFKNLLDTIPRENKNWKIYDMKNKNDFFILLDKVYTELPQSVSIYNNVSSEELQQWKDKYFQKSRISSMKNIATLANYDIRKKASNLILLEDVSHDKYQAVQIEKSLGVFAKEFASSIRYLPPEQKVHVIYDYIYYQFKYKATKTTDMLVGNTYNRQLACNGFSRLFYELVKASNLPVRLVESEDHYYNHVKIEDITVNKTNQGKNTEKWLIIDLTTDILLNEKHGATGLSEAAYLSYVSKVGFYRSLPSSKELAVSQDWTNAEKKNFLHTYNSLSLNSKDIR</sequence>
<accession>A0ABU6NTX0</accession>
<evidence type="ECO:0000313" key="1">
    <source>
        <dbReference type="EMBL" id="MED4400345.1"/>
    </source>
</evidence>
<proteinExistence type="predicted"/>
<reference evidence="1 2" key="1">
    <citation type="submission" date="2023-03" db="EMBL/GenBank/DDBJ databases">
        <title>Bacillus Genome Sequencing.</title>
        <authorList>
            <person name="Dunlap C."/>
        </authorList>
    </citation>
    <scope>NUCLEOTIDE SEQUENCE [LARGE SCALE GENOMIC DNA]</scope>
    <source>
        <strain evidence="1 2">NRS-1717</strain>
    </source>
</reference>
<keyword evidence="2" id="KW-1185">Reference proteome</keyword>
<dbReference type="RefSeq" id="WP_066224461.1">
    <property type="nucleotide sequence ID" value="NZ_JARTFS010000002.1"/>
</dbReference>
<dbReference type="GeneID" id="301139235"/>
<name>A0ABU6NTX0_9BACI</name>
<gene>
    <name evidence="1" type="ORF">P9271_03090</name>
</gene>
<dbReference type="Proteomes" id="UP001342826">
    <property type="component" value="Unassembled WGS sequence"/>
</dbReference>
<evidence type="ECO:0000313" key="2">
    <source>
        <dbReference type="Proteomes" id="UP001342826"/>
    </source>
</evidence>